<evidence type="ECO:0000256" key="1">
    <source>
        <dbReference type="SAM" id="Phobius"/>
    </source>
</evidence>
<feature type="transmembrane region" description="Helical" evidence="1">
    <location>
        <begin position="72"/>
        <end position="94"/>
    </location>
</feature>
<sequence length="96" mass="11236">MRISPRHWTKLALRLSPPLRKKVHYTSRPLFSNLKLHLPRSHPTLVSLLFFFQFPLWYWFFVVGVLRRDMCLPLFILLCSALGSLFPTPSLSVARG</sequence>
<keyword evidence="1" id="KW-0472">Membrane</keyword>
<evidence type="ECO:0000313" key="2">
    <source>
        <dbReference type="EMBL" id="KAE8379108.1"/>
    </source>
</evidence>
<gene>
    <name evidence="2" type="ORF">BDV26DRAFT_260084</name>
</gene>
<evidence type="ECO:0008006" key="4">
    <source>
        <dbReference type="Google" id="ProtNLM"/>
    </source>
</evidence>
<reference evidence="2 3" key="1">
    <citation type="submission" date="2019-04" db="EMBL/GenBank/DDBJ databases">
        <title>Friends and foes A comparative genomics studyof 23 Aspergillus species from section Flavi.</title>
        <authorList>
            <consortium name="DOE Joint Genome Institute"/>
            <person name="Kjaerbolling I."/>
            <person name="Vesth T."/>
            <person name="Frisvad J.C."/>
            <person name="Nybo J.L."/>
            <person name="Theobald S."/>
            <person name="Kildgaard S."/>
            <person name="Isbrandt T."/>
            <person name="Kuo A."/>
            <person name="Sato A."/>
            <person name="Lyhne E.K."/>
            <person name="Kogle M.E."/>
            <person name="Wiebenga A."/>
            <person name="Kun R.S."/>
            <person name="Lubbers R.J."/>
            <person name="Makela M.R."/>
            <person name="Barry K."/>
            <person name="Chovatia M."/>
            <person name="Clum A."/>
            <person name="Daum C."/>
            <person name="Haridas S."/>
            <person name="He G."/>
            <person name="LaButti K."/>
            <person name="Lipzen A."/>
            <person name="Mondo S."/>
            <person name="Riley R."/>
            <person name="Salamov A."/>
            <person name="Simmons B.A."/>
            <person name="Magnuson J.K."/>
            <person name="Henrissat B."/>
            <person name="Mortensen U.H."/>
            <person name="Larsen T.O."/>
            <person name="Devries R.P."/>
            <person name="Grigoriev I.V."/>
            <person name="Machida M."/>
            <person name="Baker S.E."/>
            <person name="Andersen M.R."/>
        </authorList>
    </citation>
    <scope>NUCLEOTIDE SEQUENCE [LARGE SCALE GENOMIC DNA]</scope>
    <source>
        <strain evidence="2 3">IBT 29228</strain>
    </source>
</reference>
<proteinExistence type="predicted"/>
<name>A0A5N7BBG3_9EURO</name>
<keyword evidence="3" id="KW-1185">Reference proteome</keyword>
<evidence type="ECO:0000313" key="3">
    <source>
        <dbReference type="Proteomes" id="UP000326198"/>
    </source>
</evidence>
<feature type="transmembrane region" description="Helical" evidence="1">
    <location>
        <begin position="45"/>
        <end position="66"/>
    </location>
</feature>
<accession>A0A5N7BBG3</accession>
<dbReference type="Proteomes" id="UP000326198">
    <property type="component" value="Unassembled WGS sequence"/>
</dbReference>
<keyword evidence="1" id="KW-1133">Transmembrane helix</keyword>
<protein>
    <recommendedName>
        <fullName evidence="4">Transmembrane protein</fullName>
    </recommendedName>
</protein>
<keyword evidence="1" id="KW-0812">Transmembrane</keyword>
<dbReference type="EMBL" id="ML736198">
    <property type="protein sequence ID" value="KAE8379108.1"/>
    <property type="molecule type" value="Genomic_DNA"/>
</dbReference>
<dbReference type="AlphaFoldDB" id="A0A5N7BBG3"/>
<organism evidence="2 3">
    <name type="scientific">Aspergillus bertholletiae</name>
    <dbReference type="NCBI Taxonomy" id="1226010"/>
    <lineage>
        <taxon>Eukaryota</taxon>
        <taxon>Fungi</taxon>
        <taxon>Dikarya</taxon>
        <taxon>Ascomycota</taxon>
        <taxon>Pezizomycotina</taxon>
        <taxon>Eurotiomycetes</taxon>
        <taxon>Eurotiomycetidae</taxon>
        <taxon>Eurotiales</taxon>
        <taxon>Aspergillaceae</taxon>
        <taxon>Aspergillus</taxon>
        <taxon>Aspergillus subgen. Circumdati</taxon>
    </lineage>
</organism>